<sequence length="80" mass="8985">MTRCLLRQRPLRHLPQPHDFRHRLLHLPTTAHFFPSSCHQHTLEFTHPLLGPPRALDLEMACSANLGTATNIITGGVCKG</sequence>
<proteinExistence type="predicted"/>
<name>A0A0A8Y385_ARUDO</name>
<dbReference type="AlphaFoldDB" id="A0A0A8Y385"/>
<evidence type="ECO:0000313" key="1">
    <source>
        <dbReference type="EMBL" id="JAD20731.1"/>
    </source>
</evidence>
<organism evidence="1">
    <name type="scientific">Arundo donax</name>
    <name type="common">Giant reed</name>
    <name type="synonym">Donax arundinaceus</name>
    <dbReference type="NCBI Taxonomy" id="35708"/>
    <lineage>
        <taxon>Eukaryota</taxon>
        <taxon>Viridiplantae</taxon>
        <taxon>Streptophyta</taxon>
        <taxon>Embryophyta</taxon>
        <taxon>Tracheophyta</taxon>
        <taxon>Spermatophyta</taxon>
        <taxon>Magnoliopsida</taxon>
        <taxon>Liliopsida</taxon>
        <taxon>Poales</taxon>
        <taxon>Poaceae</taxon>
        <taxon>PACMAD clade</taxon>
        <taxon>Arundinoideae</taxon>
        <taxon>Arundineae</taxon>
        <taxon>Arundo</taxon>
    </lineage>
</organism>
<protein>
    <submittedName>
        <fullName evidence="1">Uncharacterized protein</fullName>
    </submittedName>
</protein>
<dbReference type="EMBL" id="GBRH01277164">
    <property type="protein sequence ID" value="JAD20731.1"/>
    <property type="molecule type" value="Transcribed_RNA"/>
</dbReference>
<accession>A0A0A8Y385</accession>
<reference evidence="1" key="2">
    <citation type="journal article" date="2015" name="Data Brief">
        <title>Shoot transcriptome of the giant reed, Arundo donax.</title>
        <authorList>
            <person name="Barrero R.A."/>
            <person name="Guerrero F.D."/>
            <person name="Moolhuijzen P."/>
            <person name="Goolsby J.A."/>
            <person name="Tidwell J."/>
            <person name="Bellgard S.E."/>
            <person name="Bellgard M.I."/>
        </authorList>
    </citation>
    <scope>NUCLEOTIDE SEQUENCE</scope>
    <source>
        <tissue evidence="1">Shoot tissue taken approximately 20 cm above the soil surface</tissue>
    </source>
</reference>
<reference evidence="1" key="1">
    <citation type="submission" date="2014-09" db="EMBL/GenBank/DDBJ databases">
        <authorList>
            <person name="Magalhaes I.L.F."/>
            <person name="Oliveira U."/>
            <person name="Santos F.R."/>
            <person name="Vidigal T.H.D.A."/>
            <person name="Brescovit A.D."/>
            <person name="Santos A.J."/>
        </authorList>
    </citation>
    <scope>NUCLEOTIDE SEQUENCE</scope>
    <source>
        <tissue evidence="1">Shoot tissue taken approximately 20 cm above the soil surface</tissue>
    </source>
</reference>